<keyword evidence="1" id="KW-0812">Transmembrane</keyword>
<keyword evidence="3" id="KW-1185">Reference proteome</keyword>
<keyword evidence="1" id="KW-0472">Membrane</keyword>
<dbReference type="EMBL" id="VLLL01000006">
    <property type="protein sequence ID" value="TWJ11585.1"/>
    <property type="molecule type" value="Genomic_DNA"/>
</dbReference>
<evidence type="ECO:0000313" key="2">
    <source>
        <dbReference type="EMBL" id="TWJ11585.1"/>
    </source>
</evidence>
<dbReference type="RefSeq" id="WP_147137894.1">
    <property type="nucleotide sequence ID" value="NZ_BAABIJ010000002.1"/>
</dbReference>
<proteinExistence type="predicted"/>
<accession>A0A562V160</accession>
<evidence type="ECO:0000256" key="1">
    <source>
        <dbReference type="SAM" id="Phobius"/>
    </source>
</evidence>
<feature type="transmembrane region" description="Helical" evidence="1">
    <location>
        <begin position="20"/>
        <end position="41"/>
    </location>
</feature>
<keyword evidence="1" id="KW-1133">Transmembrane helix</keyword>
<reference evidence="2 3" key="1">
    <citation type="journal article" date="2013" name="Stand. Genomic Sci.">
        <title>Genomic Encyclopedia of Type Strains, Phase I: The one thousand microbial genomes (KMG-I) project.</title>
        <authorList>
            <person name="Kyrpides N.C."/>
            <person name="Woyke T."/>
            <person name="Eisen J.A."/>
            <person name="Garrity G."/>
            <person name="Lilburn T.G."/>
            <person name="Beck B.J."/>
            <person name="Whitman W.B."/>
            <person name="Hugenholtz P."/>
            <person name="Klenk H.P."/>
        </authorList>
    </citation>
    <scope>NUCLEOTIDE SEQUENCE [LARGE SCALE GENOMIC DNA]</scope>
    <source>
        <strain evidence="2 3">DSM 45044</strain>
    </source>
</reference>
<gene>
    <name evidence="2" type="ORF">LX16_2310</name>
</gene>
<sequence>MQRQAAEWVVVRRRAPRRAIVRLVTYLLTGVGITAVGWVLFVTEPQRLASGDPNPAARAPLFVAICVVFAVAAATVPVWRPPRLAVNHYGLAVRPGAFRTVLLPWVHVEEVAALTVPGRRRGEAYLLFACDGHLGRHSGDRPRFVDRAVLREADRATEGRATGFDLAVRLTDFRQSPEGLLRDLAGFAPPHVLVADRVE</sequence>
<name>A0A562V160_9ACTN</name>
<dbReference type="OrthoDB" id="5187679at2"/>
<protein>
    <recommendedName>
        <fullName evidence="4">PH (Pleckstrin Homology) domain-containing protein</fullName>
    </recommendedName>
</protein>
<feature type="transmembrane region" description="Helical" evidence="1">
    <location>
        <begin position="61"/>
        <end position="79"/>
    </location>
</feature>
<dbReference type="Proteomes" id="UP000321617">
    <property type="component" value="Unassembled WGS sequence"/>
</dbReference>
<organism evidence="2 3">
    <name type="scientific">Stackebrandtia albiflava</name>
    <dbReference type="NCBI Taxonomy" id="406432"/>
    <lineage>
        <taxon>Bacteria</taxon>
        <taxon>Bacillati</taxon>
        <taxon>Actinomycetota</taxon>
        <taxon>Actinomycetes</taxon>
        <taxon>Glycomycetales</taxon>
        <taxon>Glycomycetaceae</taxon>
        <taxon>Stackebrandtia</taxon>
    </lineage>
</organism>
<dbReference type="AlphaFoldDB" id="A0A562V160"/>
<comment type="caution">
    <text evidence="2">The sequence shown here is derived from an EMBL/GenBank/DDBJ whole genome shotgun (WGS) entry which is preliminary data.</text>
</comment>
<evidence type="ECO:0000313" key="3">
    <source>
        <dbReference type="Proteomes" id="UP000321617"/>
    </source>
</evidence>
<evidence type="ECO:0008006" key="4">
    <source>
        <dbReference type="Google" id="ProtNLM"/>
    </source>
</evidence>